<dbReference type="GO" id="GO:0005737">
    <property type="term" value="C:cytoplasm"/>
    <property type="evidence" value="ECO:0007669"/>
    <property type="project" value="UniProtKB-SubCell"/>
</dbReference>
<evidence type="ECO:0000256" key="3">
    <source>
        <dbReference type="ARBA" id="ARBA00005547"/>
    </source>
</evidence>
<gene>
    <name evidence="12" type="ORF">KIPB_000467</name>
</gene>
<keyword evidence="6" id="KW-0808">Transferase</keyword>
<evidence type="ECO:0000256" key="1">
    <source>
        <dbReference type="ARBA" id="ARBA00004123"/>
    </source>
</evidence>
<comment type="similarity">
    <text evidence="3">Belongs to the class I-like SAM-binding methyltransferase superfamily. BUD23/WBSCR22 family.</text>
</comment>
<evidence type="ECO:0000256" key="5">
    <source>
        <dbReference type="ARBA" id="ARBA00022603"/>
    </source>
</evidence>
<evidence type="ECO:0000256" key="4">
    <source>
        <dbReference type="ARBA" id="ARBA00022490"/>
    </source>
</evidence>
<comment type="subcellular location">
    <subcellularLocation>
        <location evidence="2">Cytoplasm</location>
    </subcellularLocation>
    <subcellularLocation>
        <location evidence="1">Nucleus</location>
    </subcellularLocation>
</comment>
<accession>A0A9K3CMD8</accession>
<dbReference type="Proteomes" id="UP000265618">
    <property type="component" value="Unassembled WGS sequence"/>
</dbReference>
<dbReference type="OrthoDB" id="2877at2759"/>
<sequence>MVRVSRPENSGPPEYWYQGDEAQKYTHGTRIGQVQVEMAERCLQLLALPDETPRLLLDIGCGSGISGDVLHEHGHNWVGMDIAPDMLKAAQERETTGELVHANMGDGVPFRPGSFDGCISVSALQWLCYSNAKSEIPFRRLSILFQTLYSALVPGSRAVFQVYTETEDQLRMMTDAAMRAGFTGGVLVDYPNSSKAKKIYLVLFCGVPLNKVTMPKPLMEGEGLADGYRTEVATSGRDTYVRKRARSRASVSKPIVKSKAWIVNKKRRQALQGEQVRPHSKYTGRRRKNAF</sequence>
<evidence type="ECO:0000256" key="7">
    <source>
        <dbReference type="ARBA" id="ARBA00022691"/>
    </source>
</evidence>
<evidence type="ECO:0000259" key="10">
    <source>
        <dbReference type="Pfam" id="PF08241"/>
    </source>
</evidence>
<evidence type="ECO:0000259" key="11">
    <source>
        <dbReference type="Pfam" id="PF12589"/>
    </source>
</evidence>
<feature type="compositionally biased region" description="Basic residues" evidence="9">
    <location>
        <begin position="278"/>
        <end position="291"/>
    </location>
</feature>
<dbReference type="Gene3D" id="3.40.50.150">
    <property type="entry name" value="Vaccinia Virus protein VP39"/>
    <property type="match status" value="1"/>
</dbReference>
<name>A0A9K3CMD8_9EUKA</name>
<dbReference type="PANTHER" id="PTHR12734">
    <property type="entry name" value="METHYLTRANSFERASE-RELATED"/>
    <property type="match status" value="1"/>
</dbReference>
<keyword evidence="8" id="KW-0539">Nucleus</keyword>
<dbReference type="InterPro" id="IPR039769">
    <property type="entry name" value="Bud23-like"/>
</dbReference>
<keyword evidence="7" id="KW-0949">S-adenosyl-L-methionine</keyword>
<dbReference type="PANTHER" id="PTHR12734:SF0">
    <property type="entry name" value="18S RRNA (GUANINE-N(7))-METHYLTRANSFERASE-RELATED"/>
    <property type="match status" value="1"/>
</dbReference>
<keyword evidence="5" id="KW-0489">Methyltransferase</keyword>
<evidence type="ECO:0000313" key="12">
    <source>
        <dbReference type="EMBL" id="GIQ79771.1"/>
    </source>
</evidence>
<protein>
    <recommendedName>
        <fullName evidence="14">Methyltransferase type 11 domain-containing protein</fullName>
    </recommendedName>
</protein>
<feature type="region of interest" description="Disordered" evidence="9">
    <location>
        <begin position="269"/>
        <end position="291"/>
    </location>
</feature>
<dbReference type="GO" id="GO:0005730">
    <property type="term" value="C:nucleolus"/>
    <property type="evidence" value="ECO:0007669"/>
    <property type="project" value="TreeGrafter"/>
</dbReference>
<organism evidence="12 13">
    <name type="scientific">Kipferlia bialata</name>
    <dbReference type="NCBI Taxonomy" id="797122"/>
    <lineage>
        <taxon>Eukaryota</taxon>
        <taxon>Metamonada</taxon>
        <taxon>Carpediemonas-like organisms</taxon>
        <taxon>Kipferlia</taxon>
    </lineage>
</organism>
<dbReference type="Pfam" id="PF12589">
    <property type="entry name" value="WBS_methylT"/>
    <property type="match status" value="1"/>
</dbReference>
<dbReference type="EMBL" id="BDIP01000053">
    <property type="protein sequence ID" value="GIQ79771.1"/>
    <property type="molecule type" value="Genomic_DNA"/>
</dbReference>
<dbReference type="GO" id="GO:0016435">
    <property type="term" value="F:rRNA (guanine) methyltransferase activity"/>
    <property type="evidence" value="ECO:0007669"/>
    <property type="project" value="InterPro"/>
</dbReference>
<proteinExistence type="inferred from homology"/>
<evidence type="ECO:0008006" key="14">
    <source>
        <dbReference type="Google" id="ProtNLM"/>
    </source>
</evidence>
<evidence type="ECO:0000256" key="9">
    <source>
        <dbReference type="SAM" id="MobiDB-lite"/>
    </source>
</evidence>
<dbReference type="SUPFAM" id="SSF53335">
    <property type="entry name" value="S-adenosyl-L-methionine-dependent methyltransferases"/>
    <property type="match status" value="1"/>
</dbReference>
<dbReference type="GO" id="GO:0070476">
    <property type="term" value="P:rRNA (guanine-N7)-methylation"/>
    <property type="evidence" value="ECO:0007669"/>
    <property type="project" value="InterPro"/>
</dbReference>
<dbReference type="AlphaFoldDB" id="A0A9K3CMD8"/>
<feature type="domain" description="Methyltransferase type 11" evidence="10">
    <location>
        <begin position="57"/>
        <end position="130"/>
    </location>
</feature>
<dbReference type="CDD" id="cd02440">
    <property type="entry name" value="AdoMet_MTases"/>
    <property type="match status" value="1"/>
</dbReference>
<dbReference type="InterPro" id="IPR029063">
    <property type="entry name" value="SAM-dependent_MTases_sf"/>
</dbReference>
<dbReference type="Pfam" id="PF08241">
    <property type="entry name" value="Methyltransf_11"/>
    <property type="match status" value="1"/>
</dbReference>
<evidence type="ECO:0000256" key="2">
    <source>
        <dbReference type="ARBA" id="ARBA00004496"/>
    </source>
</evidence>
<evidence type="ECO:0000256" key="6">
    <source>
        <dbReference type="ARBA" id="ARBA00022679"/>
    </source>
</evidence>
<dbReference type="InterPro" id="IPR013216">
    <property type="entry name" value="Methyltransf_11"/>
</dbReference>
<dbReference type="InterPro" id="IPR022238">
    <property type="entry name" value="Bud23_C"/>
</dbReference>
<keyword evidence="13" id="KW-1185">Reference proteome</keyword>
<evidence type="ECO:0000256" key="8">
    <source>
        <dbReference type="ARBA" id="ARBA00023242"/>
    </source>
</evidence>
<dbReference type="FunFam" id="3.40.50.150:FF:000017">
    <property type="entry name" value="probable 18S rRNA (Guanine-N(7))-methyltransferase"/>
    <property type="match status" value="1"/>
</dbReference>
<evidence type="ECO:0000313" key="13">
    <source>
        <dbReference type="Proteomes" id="UP000265618"/>
    </source>
</evidence>
<keyword evidence="4" id="KW-0963">Cytoplasm</keyword>
<reference evidence="12 13" key="1">
    <citation type="journal article" date="2018" name="PLoS ONE">
        <title>The draft genome of Kipferlia bialata reveals reductive genome evolution in fornicate parasites.</title>
        <authorList>
            <person name="Tanifuji G."/>
            <person name="Takabayashi S."/>
            <person name="Kume K."/>
            <person name="Takagi M."/>
            <person name="Nakayama T."/>
            <person name="Kamikawa R."/>
            <person name="Inagaki Y."/>
            <person name="Hashimoto T."/>
        </authorList>
    </citation>
    <scope>NUCLEOTIDE SEQUENCE [LARGE SCALE GENOMIC DNA]</scope>
    <source>
        <strain evidence="12">NY0173</strain>
    </source>
</reference>
<comment type="caution">
    <text evidence="12">The sequence shown here is derived from an EMBL/GenBank/DDBJ whole genome shotgun (WGS) entry which is preliminary data.</text>
</comment>
<feature type="domain" description="18S rRNA (guanine(1575)-N(7))-methyltransferase Bud23 C-terminal" evidence="11">
    <location>
        <begin position="203"/>
        <end position="289"/>
    </location>
</feature>